<dbReference type="InterPro" id="IPR001173">
    <property type="entry name" value="Glyco_trans_2-like"/>
</dbReference>
<dbReference type="FunFam" id="3.90.550.10:FF:000170">
    <property type="entry name" value="Dolichol-phosphate mannosyltransferase"/>
    <property type="match status" value="1"/>
</dbReference>
<protein>
    <submittedName>
        <fullName evidence="10">Glycosyltransferase family 2 protein</fullName>
    </submittedName>
</protein>
<evidence type="ECO:0000313" key="10">
    <source>
        <dbReference type="EMBL" id="MCS0493889.1"/>
    </source>
</evidence>
<evidence type="ECO:0000256" key="4">
    <source>
        <dbReference type="ARBA" id="ARBA00022692"/>
    </source>
</evidence>
<evidence type="ECO:0000256" key="1">
    <source>
        <dbReference type="ARBA" id="ARBA00022475"/>
    </source>
</evidence>
<dbReference type="Pfam" id="PF00535">
    <property type="entry name" value="Glycos_transf_2"/>
    <property type="match status" value="1"/>
</dbReference>
<feature type="domain" description="Glycosyltransferase 2-like" evidence="9">
    <location>
        <begin position="4"/>
        <end position="166"/>
    </location>
</feature>
<evidence type="ECO:0000256" key="5">
    <source>
        <dbReference type="ARBA" id="ARBA00022985"/>
    </source>
</evidence>
<evidence type="ECO:0000256" key="8">
    <source>
        <dbReference type="SAM" id="MobiDB-lite"/>
    </source>
</evidence>
<evidence type="ECO:0000256" key="3">
    <source>
        <dbReference type="ARBA" id="ARBA00022679"/>
    </source>
</evidence>
<keyword evidence="11" id="KW-1185">Reference proteome</keyword>
<reference evidence="10" key="1">
    <citation type="submission" date="2022-08" db="EMBL/GenBank/DDBJ databases">
        <authorList>
            <person name="Li F."/>
        </authorList>
    </citation>
    <scope>NUCLEOTIDE SEQUENCE</scope>
    <source>
        <strain evidence="10">MQZ15Z-1</strain>
    </source>
</reference>
<evidence type="ECO:0000256" key="2">
    <source>
        <dbReference type="ARBA" id="ARBA00022676"/>
    </source>
</evidence>
<dbReference type="InterPro" id="IPR029044">
    <property type="entry name" value="Nucleotide-diphossugar_trans"/>
</dbReference>
<dbReference type="Proteomes" id="UP001151088">
    <property type="component" value="Unassembled WGS sequence"/>
</dbReference>
<dbReference type="EMBL" id="JANTHZ010000001">
    <property type="protein sequence ID" value="MCS0493889.1"/>
    <property type="molecule type" value="Genomic_DNA"/>
</dbReference>
<feature type="region of interest" description="Disordered" evidence="8">
    <location>
        <begin position="245"/>
        <end position="284"/>
    </location>
</feature>
<comment type="caution">
    <text evidence="10">The sequence shown here is derived from an EMBL/GenBank/DDBJ whole genome shotgun (WGS) entry which is preliminary data.</text>
</comment>
<evidence type="ECO:0000259" key="9">
    <source>
        <dbReference type="Pfam" id="PF00535"/>
    </source>
</evidence>
<organism evidence="10 11">
    <name type="scientific">Ancylobacter mangrovi</name>
    <dbReference type="NCBI Taxonomy" id="2972472"/>
    <lineage>
        <taxon>Bacteria</taxon>
        <taxon>Pseudomonadati</taxon>
        <taxon>Pseudomonadota</taxon>
        <taxon>Alphaproteobacteria</taxon>
        <taxon>Hyphomicrobiales</taxon>
        <taxon>Xanthobacteraceae</taxon>
        <taxon>Ancylobacter</taxon>
    </lineage>
</organism>
<dbReference type="PANTHER" id="PTHR48090:SF3">
    <property type="entry name" value="UNDECAPRENYL-PHOSPHATE 4-DEOXY-4-FORMAMIDO-L-ARABINOSE TRANSFERASE"/>
    <property type="match status" value="1"/>
</dbReference>
<dbReference type="RefSeq" id="WP_258730834.1">
    <property type="nucleotide sequence ID" value="NZ_JANTHZ010000001.1"/>
</dbReference>
<keyword evidence="5" id="KW-0448">Lipopolysaccharide biosynthesis</keyword>
<proteinExistence type="predicted"/>
<name>A0A9X2P874_9HYPH</name>
<dbReference type="CDD" id="cd04179">
    <property type="entry name" value="DPM_DPG-synthase_like"/>
    <property type="match status" value="1"/>
</dbReference>
<keyword evidence="7" id="KW-0472">Membrane</keyword>
<dbReference type="GO" id="GO:0099621">
    <property type="term" value="F:undecaprenyl-phosphate 4-deoxy-4-formamido-L-arabinose transferase activity"/>
    <property type="evidence" value="ECO:0007669"/>
    <property type="project" value="TreeGrafter"/>
</dbReference>
<gene>
    <name evidence="10" type="ORF">NVS89_02180</name>
</gene>
<dbReference type="GO" id="GO:0009103">
    <property type="term" value="P:lipopolysaccharide biosynthetic process"/>
    <property type="evidence" value="ECO:0007669"/>
    <property type="project" value="UniProtKB-KW"/>
</dbReference>
<dbReference type="InterPro" id="IPR050256">
    <property type="entry name" value="Glycosyltransferase_2"/>
</dbReference>
<keyword evidence="2" id="KW-0328">Glycosyltransferase</keyword>
<keyword evidence="1" id="KW-1003">Cell membrane</keyword>
<dbReference type="Gene3D" id="3.90.550.10">
    <property type="entry name" value="Spore Coat Polysaccharide Biosynthesis Protein SpsA, Chain A"/>
    <property type="match status" value="1"/>
</dbReference>
<dbReference type="GO" id="GO:0005886">
    <property type="term" value="C:plasma membrane"/>
    <property type="evidence" value="ECO:0007669"/>
    <property type="project" value="TreeGrafter"/>
</dbReference>
<accession>A0A9X2P874</accession>
<keyword evidence="3" id="KW-0808">Transferase</keyword>
<sequence>MRISIVIPALNEAGNIGRLVSETFQTVPADQLGEIIVVDDCSDDGTGAEVKALAATRDGLRYLRHASRAGQSAALRTGILAARFPVIATMDGDGQNDPADIPALLARLAAPGTDGPALVGGIRAKRRATGSRRVASLLANRLRDFLLKDDCPDTGCGIKVFWREAFLRLPFFSGMHRYLPALFISYGREVAYAPVGDRPRLAGQSKYTNLGRALIGIYDLVGVSWLRKRTIVPLIAEDSGAAIPLRNGAAQPNDGHETAGSDTRASSSRTAASTDDAAAPTGTS</sequence>
<keyword evidence="4" id="KW-0812">Transmembrane</keyword>
<dbReference type="PANTHER" id="PTHR48090">
    <property type="entry name" value="UNDECAPRENYL-PHOSPHATE 4-DEOXY-4-FORMAMIDO-L-ARABINOSE TRANSFERASE-RELATED"/>
    <property type="match status" value="1"/>
</dbReference>
<evidence type="ECO:0000313" key="11">
    <source>
        <dbReference type="Proteomes" id="UP001151088"/>
    </source>
</evidence>
<evidence type="ECO:0000256" key="6">
    <source>
        <dbReference type="ARBA" id="ARBA00022989"/>
    </source>
</evidence>
<dbReference type="SUPFAM" id="SSF53448">
    <property type="entry name" value="Nucleotide-diphospho-sugar transferases"/>
    <property type="match status" value="1"/>
</dbReference>
<evidence type="ECO:0000256" key="7">
    <source>
        <dbReference type="ARBA" id="ARBA00023136"/>
    </source>
</evidence>
<keyword evidence="6" id="KW-1133">Transmembrane helix</keyword>
<feature type="compositionally biased region" description="Low complexity" evidence="8">
    <location>
        <begin position="260"/>
        <end position="284"/>
    </location>
</feature>
<dbReference type="AlphaFoldDB" id="A0A9X2P874"/>